<proteinExistence type="inferred from homology"/>
<dbReference type="Gene3D" id="2.60.300.12">
    <property type="entry name" value="HesB-like domain"/>
    <property type="match status" value="1"/>
</dbReference>
<dbReference type="SUPFAM" id="SSF89360">
    <property type="entry name" value="HesB-like domain"/>
    <property type="match status" value="1"/>
</dbReference>
<dbReference type="InterPro" id="IPR000361">
    <property type="entry name" value="ATAP_core_dom"/>
</dbReference>
<dbReference type="Proteomes" id="UP001150569">
    <property type="component" value="Unassembled WGS sequence"/>
</dbReference>
<comment type="similarity">
    <text evidence="1">Belongs to the HesB/IscA family.</text>
</comment>
<evidence type="ECO:0000313" key="5">
    <source>
        <dbReference type="EMBL" id="KAJ1927783.1"/>
    </source>
</evidence>
<comment type="function">
    <text evidence="2">Involved in the assembly of mitochondrial and cytoplasmic iron-sulfur proteins. Probably involved in the binding of an intermediate of Fe/S cluster assembly.</text>
</comment>
<evidence type="ECO:0000256" key="2">
    <source>
        <dbReference type="ARBA" id="ARBA00054873"/>
    </source>
</evidence>
<dbReference type="AlphaFoldDB" id="A0A9W8ABT1"/>
<dbReference type="InterPro" id="IPR035903">
    <property type="entry name" value="HesB-like_dom_sf"/>
</dbReference>
<evidence type="ECO:0000313" key="7">
    <source>
        <dbReference type="Proteomes" id="UP001150569"/>
    </source>
</evidence>
<organism evidence="5 7">
    <name type="scientific">Tieghemiomyces parasiticus</name>
    <dbReference type="NCBI Taxonomy" id="78921"/>
    <lineage>
        <taxon>Eukaryota</taxon>
        <taxon>Fungi</taxon>
        <taxon>Fungi incertae sedis</taxon>
        <taxon>Zoopagomycota</taxon>
        <taxon>Kickxellomycotina</taxon>
        <taxon>Dimargaritomycetes</taxon>
        <taxon>Dimargaritales</taxon>
        <taxon>Dimargaritaceae</taxon>
        <taxon>Tieghemiomyces</taxon>
    </lineage>
</organism>
<keyword evidence="7" id="KW-1185">Reference proteome</keyword>
<dbReference type="Pfam" id="PF01521">
    <property type="entry name" value="Fe-S_biosyn"/>
    <property type="match status" value="1"/>
</dbReference>
<comment type="caution">
    <text evidence="5">The sequence shown here is derived from an EMBL/GenBank/DDBJ whole genome shotgun (WGS) entry which is preliminary data.</text>
</comment>
<protein>
    <recommendedName>
        <fullName evidence="3">Iron-sulfur assembly protein 1</fullName>
    </recommendedName>
</protein>
<dbReference type="PANTHER" id="PTHR10072:SF41">
    <property type="entry name" value="IRON-SULFUR CLUSTER ASSEMBLY 1 HOMOLOG, MITOCHONDRIAL"/>
    <property type="match status" value="1"/>
</dbReference>
<name>A0A9W8ABT1_9FUNG</name>
<dbReference type="GO" id="GO:0051537">
    <property type="term" value="F:2 iron, 2 sulfur cluster binding"/>
    <property type="evidence" value="ECO:0007669"/>
    <property type="project" value="TreeGrafter"/>
</dbReference>
<evidence type="ECO:0000259" key="4">
    <source>
        <dbReference type="Pfam" id="PF01521"/>
    </source>
</evidence>
<sequence>MSIPATVRKGALGAKPSLRLRKAAISLTPAAVRRVQQLVPPPTLPEEKSKFLKIGVKTKGCSGLQYALDYTDKKLKFDEVVNQDGVTVLIDSKALLTILGSEMDYVEDPLASQFVFTNPNVKESCGCGMSFMI</sequence>
<dbReference type="InterPro" id="IPR016092">
    <property type="entry name" value="ATAP"/>
</dbReference>
<dbReference type="FunFam" id="2.60.300.12:FF:000001">
    <property type="entry name" value="Iron-binding protein IscA"/>
    <property type="match status" value="1"/>
</dbReference>
<dbReference type="EMBL" id="JANBPT010000102">
    <property type="protein sequence ID" value="KAJ1927783.1"/>
    <property type="molecule type" value="Genomic_DNA"/>
</dbReference>
<reference evidence="5" key="1">
    <citation type="submission" date="2022-07" db="EMBL/GenBank/DDBJ databases">
        <title>Phylogenomic reconstructions and comparative analyses of Kickxellomycotina fungi.</title>
        <authorList>
            <person name="Reynolds N.K."/>
            <person name="Stajich J.E."/>
            <person name="Barry K."/>
            <person name="Grigoriev I.V."/>
            <person name="Crous P."/>
            <person name="Smith M.E."/>
        </authorList>
    </citation>
    <scope>NUCLEOTIDE SEQUENCE</scope>
    <source>
        <strain evidence="5">RSA 861</strain>
    </source>
</reference>
<dbReference type="GO" id="GO:0005739">
    <property type="term" value="C:mitochondrion"/>
    <property type="evidence" value="ECO:0007669"/>
    <property type="project" value="TreeGrafter"/>
</dbReference>
<dbReference type="NCBIfam" id="TIGR00049">
    <property type="entry name" value="iron-sulfur cluster assembly accessory protein"/>
    <property type="match status" value="1"/>
</dbReference>
<evidence type="ECO:0000256" key="1">
    <source>
        <dbReference type="ARBA" id="ARBA00006718"/>
    </source>
</evidence>
<dbReference type="GO" id="GO:0016226">
    <property type="term" value="P:iron-sulfur cluster assembly"/>
    <property type="evidence" value="ECO:0007669"/>
    <property type="project" value="InterPro"/>
</dbReference>
<gene>
    <name evidence="5" type="primary">ISA1_2</name>
    <name evidence="6" type="synonym">ISA1_1</name>
    <name evidence="6" type="ORF">IWQ60_000286</name>
    <name evidence="5" type="ORF">IWQ60_002642</name>
</gene>
<dbReference type="InterPro" id="IPR017870">
    <property type="entry name" value="FeS_cluster_insertion_CS"/>
</dbReference>
<feature type="domain" description="Core" evidence="4">
    <location>
        <begin position="25"/>
        <end position="128"/>
    </location>
</feature>
<dbReference type="EMBL" id="JANBPT010000007">
    <property type="protein sequence ID" value="KAJ1930420.1"/>
    <property type="molecule type" value="Genomic_DNA"/>
</dbReference>
<dbReference type="InterPro" id="IPR050322">
    <property type="entry name" value="Fe-S_cluster_asmbl/transfer"/>
</dbReference>
<evidence type="ECO:0000256" key="3">
    <source>
        <dbReference type="ARBA" id="ARBA00071673"/>
    </source>
</evidence>
<dbReference type="PANTHER" id="PTHR10072">
    <property type="entry name" value="IRON-SULFUR CLUSTER ASSEMBLY PROTEIN"/>
    <property type="match status" value="1"/>
</dbReference>
<accession>A0A9W8ABT1</accession>
<evidence type="ECO:0000313" key="6">
    <source>
        <dbReference type="EMBL" id="KAJ1930420.1"/>
    </source>
</evidence>
<dbReference type="OrthoDB" id="333486at2759"/>
<dbReference type="PROSITE" id="PS01152">
    <property type="entry name" value="HESB"/>
    <property type="match status" value="1"/>
</dbReference>